<dbReference type="GO" id="GO:0005737">
    <property type="term" value="C:cytoplasm"/>
    <property type="evidence" value="ECO:0007669"/>
    <property type="project" value="TreeGrafter"/>
</dbReference>
<accession>A0A439DB50</accession>
<dbReference type="InterPro" id="IPR009091">
    <property type="entry name" value="RCC1/BLIP-II"/>
</dbReference>
<dbReference type="AlphaFoldDB" id="A0A439DB50"/>
<reference evidence="2 3" key="1">
    <citation type="submission" date="2018-12" db="EMBL/GenBank/DDBJ databases">
        <title>Draft genome sequence of Xylaria grammica IHI A82.</title>
        <authorList>
            <person name="Buettner E."/>
            <person name="Kellner H."/>
        </authorList>
    </citation>
    <scope>NUCLEOTIDE SEQUENCE [LARGE SCALE GENOMIC DNA]</scope>
    <source>
        <strain evidence="2 3">IHI A82</strain>
    </source>
</reference>
<dbReference type="GO" id="GO:0005085">
    <property type="term" value="F:guanyl-nucleotide exchange factor activity"/>
    <property type="evidence" value="ECO:0007669"/>
    <property type="project" value="TreeGrafter"/>
</dbReference>
<protein>
    <submittedName>
        <fullName evidence="2">Uncharacterized protein</fullName>
    </submittedName>
</protein>
<dbReference type="InterPro" id="IPR000408">
    <property type="entry name" value="Reg_chr_condens"/>
</dbReference>
<dbReference type="Gene3D" id="2.130.10.30">
    <property type="entry name" value="Regulator of chromosome condensation 1/beta-lactamase-inhibitor protein II"/>
    <property type="match status" value="1"/>
</dbReference>
<evidence type="ECO:0000313" key="2">
    <source>
        <dbReference type="EMBL" id="RWA11631.1"/>
    </source>
</evidence>
<sequence length="309" mass="33321">MAPTGQVYKMHLYAAGLNAWRQLEFLSPKSSTEEPDDIAAFQKVLSDELIEVQYASLACTIVNTSAGLQYAGSVDDGIECGLKEELLSSTAAIAGNGCVAIYNEHGVIIQHESQPRLTQEGRKIFPGIYDIIQLLAYDTGFVALSRDGKVWTWGDERYSATLGREVTISSPADSPGLVEDLENLPSGKIKKIAAAGYTIIALTEGHDLYAWGGHPSRQPILQTLSDHPIPVDVKENDILDCSVGETHMIVLTTGGDAYTIGENSNGQLGLPSQKTVEWVKIPLSPREAIVGVRAGQRSSFIVTKDTHPA</sequence>
<feature type="repeat" description="RCC1" evidence="1">
    <location>
        <begin position="255"/>
        <end position="305"/>
    </location>
</feature>
<dbReference type="PROSITE" id="PS50012">
    <property type="entry name" value="RCC1_3"/>
    <property type="match status" value="2"/>
</dbReference>
<feature type="repeat" description="RCC1" evidence="1">
    <location>
        <begin position="148"/>
        <end position="205"/>
    </location>
</feature>
<comment type="caution">
    <text evidence="2">The sequence shown here is derived from an EMBL/GenBank/DDBJ whole genome shotgun (WGS) entry which is preliminary data.</text>
</comment>
<keyword evidence="3" id="KW-1185">Reference proteome</keyword>
<dbReference type="PANTHER" id="PTHR45982">
    <property type="entry name" value="REGULATOR OF CHROMOSOME CONDENSATION"/>
    <property type="match status" value="1"/>
</dbReference>
<dbReference type="SUPFAM" id="SSF50985">
    <property type="entry name" value="RCC1/BLIP-II"/>
    <property type="match status" value="1"/>
</dbReference>
<dbReference type="EMBL" id="RYZI01000074">
    <property type="protein sequence ID" value="RWA11631.1"/>
    <property type="molecule type" value="Genomic_DNA"/>
</dbReference>
<dbReference type="InterPro" id="IPR051553">
    <property type="entry name" value="Ran_GTPase-activating"/>
</dbReference>
<organism evidence="2 3">
    <name type="scientific">Xylaria grammica</name>
    <dbReference type="NCBI Taxonomy" id="363999"/>
    <lineage>
        <taxon>Eukaryota</taxon>
        <taxon>Fungi</taxon>
        <taxon>Dikarya</taxon>
        <taxon>Ascomycota</taxon>
        <taxon>Pezizomycotina</taxon>
        <taxon>Sordariomycetes</taxon>
        <taxon>Xylariomycetidae</taxon>
        <taxon>Xylariales</taxon>
        <taxon>Xylariaceae</taxon>
        <taxon>Xylaria</taxon>
    </lineage>
</organism>
<name>A0A439DB50_9PEZI</name>
<evidence type="ECO:0000313" key="3">
    <source>
        <dbReference type="Proteomes" id="UP000286045"/>
    </source>
</evidence>
<dbReference type="Proteomes" id="UP000286045">
    <property type="component" value="Unassembled WGS sequence"/>
</dbReference>
<gene>
    <name evidence="2" type="ORF">EKO27_g3482</name>
</gene>
<proteinExistence type="predicted"/>
<dbReference type="Pfam" id="PF00415">
    <property type="entry name" value="RCC1"/>
    <property type="match status" value="1"/>
</dbReference>
<evidence type="ECO:0000256" key="1">
    <source>
        <dbReference type="PROSITE-ProRule" id="PRU00235"/>
    </source>
</evidence>
<dbReference type="STRING" id="363999.A0A439DB50"/>
<dbReference type="PANTHER" id="PTHR45982:SF1">
    <property type="entry name" value="REGULATOR OF CHROMOSOME CONDENSATION"/>
    <property type="match status" value="1"/>
</dbReference>